<accession>A0ABY9WWU4</accession>
<gene>
    <name evidence="1" type="ORF">F0U60_28445</name>
</gene>
<evidence type="ECO:0000313" key="1">
    <source>
        <dbReference type="EMBL" id="WNG47616.1"/>
    </source>
</evidence>
<evidence type="ECO:0008006" key="3">
    <source>
        <dbReference type="Google" id="ProtNLM"/>
    </source>
</evidence>
<dbReference type="PROSITE" id="PS51257">
    <property type="entry name" value="PROKAR_LIPOPROTEIN"/>
    <property type="match status" value="1"/>
</dbReference>
<proteinExistence type="predicted"/>
<dbReference type="EMBL" id="CP043494">
    <property type="protein sequence ID" value="WNG47616.1"/>
    <property type="molecule type" value="Genomic_DNA"/>
</dbReference>
<name>A0ABY9WWU4_9BACT</name>
<organism evidence="1 2">
    <name type="scientific">Archangium minus</name>
    <dbReference type="NCBI Taxonomy" id="83450"/>
    <lineage>
        <taxon>Bacteria</taxon>
        <taxon>Pseudomonadati</taxon>
        <taxon>Myxococcota</taxon>
        <taxon>Myxococcia</taxon>
        <taxon>Myxococcales</taxon>
        <taxon>Cystobacterineae</taxon>
        <taxon>Archangiaceae</taxon>
        <taxon>Archangium</taxon>
    </lineage>
</organism>
<protein>
    <recommendedName>
        <fullName evidence="3">Lipoprotein</fullName>
    </recommendedName>
</protein>
<dbReference type="Proteomes" id="UP001611383">
    <property type="component" value="Chromosome"/>
</dbReference>
<keyword evidence="2" id="KW-1185">Reference proteome</keyword>
<sequence length="422" mass="44693">MSRQLPSLLFLLLSLLLTLAGCGSVVGPHHPGEPLVTIQGQMNPTADARITGPVRLAFVWYPQWLAAEDTGGSQGGPVDVVTEDVVYQGSFPANYSFHLYHPPPESALKPLGDGLQGKGAFGILLAYQDGNGNAKLDTIPTNGAPVDRIIGSSLLAEPTSAAFTVIYVTTEQPAETGLKPGFNLIQAVNSENSAVVPLDTHMPLTLTQGGPFYDALVCEAGWLTFMFLDVCGLDGGIIIEPTKLAVDGHVTLDGAKARAELEVTLENTPLQDAAVTLAGRPLPYDVEREAYVLEEEDTTLLVPGGSFELVVNAGGESIRRTFQMPGDFDITSPAADEQVSASQPLELRWTASQGTDEYYVSFSSGSAGSSTTVGEGSLSHTFDTRYAGPEGTVQVEARIHSLDVEALVMVALVREQAFTFAP</sequence>
<reference evidence="1 2" key="1">
    <citation type="submission" date="2019-08" db="EMBL/GenBank/DDBJ databases">
        <title>Archangium and Cystobacter genomes.</title>
        <authorList>
            <person name="Chen I.-C.K."/>
            <person name="Wielgoss S."/>
        </authorList>
    </citation>
    <scope>NUCLEOTIDE SEQUENCE [LARGE SCALE GENOMIC DNA]</scope>
    <source>
        <strain evidence="1 2">Cbm 6</strain>
    </source>
</reference>
<dbReference type="RefSeq" id="WP_395804163.1">
    <property type="nucleotide sequence ID" value="NZ_CP043494.1"/>
</dbReference>
<evidence type="ECO:0000313" key="2">
    <source>
        <dbReference type="Proteomes" id="UP001611383"/>
    </source>
</evidence>